<keyword evidence="1" id="KW-0472">Membrane</keyword>
<name>A0A6P2CT20_9BACT</name>
<protein>
    <recommendedName>
        <fullName evidence="4">DUF3302 domain-containing protein</fullName>
    </recommendedName>
</protein>
<keyword evidence="1" id="KW-0812">Transmembrane</keyword>
<dbReference type="Proteomes" id="UP000464178">
    <property type="component" value="Chromosome"/>
</dbReference>
<evidence type="ECO:0008006" key="4">
    <source>
        <dbReference type="Google" id="ProtNLM"/>
    </source>
</evidence>
<feature type="transmembrane region" description="Helical" evidence="1">
    <location>
        <begin position="52"/>
        <end position="73"/>
    </location>
</feature>
<dbReference type="RefSeq" id="WP_162666269.1">
    <property type="nucleotide sequence ID" value="NZ_LR593886.1"/>
</dbReference>
<proteinExistence type="predicted"/>
<evidence type="ECO:0000313" key="2">
    <source>
        <dbReference type="EMBL" id="VTR91245.1"/>
    </source>
</evidence>
<sequence length="88" mass="9352">MLDSIDWLFDIVAAVFLVVILTIAVVGLVWLGSLPGSIAHKRSHPQAEAVTVLGWVGLLFVILWPVAFAWAFVRAPGQSVPDSGGAKS</sequence>
<dbReference type="Pfam" id="PF11742">
    <property type="entry name" value="DUF3302"/>
    <property type="match status" value="1"/>
</dbReference>
<keyword evidence="1" id="KW-1133">Transmembrane helix</keyword>
<gene>
    <name evidence="2" type="ORF">SOIL9_64690</name>
</gene>
<evidence type="ECO:0000256" key="1">
    <source>
        <dbReference type="SAM" id="Phobius"/>
    </source>
</evidence>
<dbReference type="EMBL" id="LR593886">
    <property type="protein sequence ID" value="VTR91245.1"/>
    <property type="molecule type" value="Genomic_DNA"/>
</dbReference>
<dbReference type="InterPro" id="IPR011223">
    <property type="entry name" value="UCP028770"/>
</dbReference>
<dbReference type="KEGG" id="gms:SOIL9_64690"/>
<organism evidence="2 3">
    <name type="scientific">Gemmata massiliana</name>
    <dbReference type="NCBI Taxonomy" id="1210884"/>
    <lineage>
        <taxon>Bacteria</taxon>
        <taxon>Pseudomonadati</taxon>
        <taxon>Planctomycetota</taxon>
        <taxon>Planctomycetia</taxon>
        <taxon>Gemmatales</taxon>
        <taxon>Gemmataceae</taxon>
        <taxon>Gemmata</taxon>
    </lineage>
</organism>
<accession>A0A6P2CT20</accession>
<evidence type="ECO:0000313" key="3">
    <source>
        <dbReference type="Proteomes" id="UP000464178"/>
    </source>
</evidence>
<keyword evidence="3" id="KW-1185">Reference proteome</keyword>
<reference evidence="2 3" key="1">
    <citation type="submission" date="2019-05" db="EMBL/GenBank/DDBJ databases">
        <authorList>
            <consortium name="Science for Life Laboratories"/>
        </authorList>
    </citation>
    <scope>NUCLEOTIDE SEQUENCE [LARGE SCALE GENOMIC DNA]</scope>
    <source>
        <strain evidence="2">Soil9</strain>
    </source>
</reference>
<feature type="transmembrane region" description="Helical" evidence="1">
    <location>
        <begin position="7"/>
        <end position="32"/>
    </location>
</feature>
<dbReference type="AlphaFoldDB" id="A0A6P2CT20"/>